<dbReference type="STRING" id="4572.M7Y5P4"/>
<organism evidence="4">
    <name type="scientific">Triticum urartu</name>
    <name type="common">Red wild einkorn</name>
    <name type="synonym">Crithodium urartu</name>
    <dbReference type="NCBI Taxonomy" id="4572"/>
    <lineage>
        <taxon>Eukaryota</taxon>
        <taxon>Viridiplantae</taxon>
        <taxon>Streptophyta</taxon>
        <taxon>Embryophyta</taxon>
        <taxon>Tracheophyta</taxon>
        <taxon>Spermatophyta</taxon>
        <taxon>Magnoliopsida</taxon>
        <taxon>Liliopsida</taxon>
        <taxon>Poales</taxon>
        <taxon>Poaceae</taxon>
        <taxon>BOP clade</taxon>
        <taxon>Pooideae</taxon>
        <taxon>Triticodae</taxon>
        <taxon>Triticeae</taxon>
        <taxon>Triticinae</taxon>
        <taxon>Triticum</taxon>
    </lineage>
</organism>
<feature type="compositionally biased region" description="Polar residues" evidence="1">
    <location>
        <begin position="279"/>
        <end position="297"/>
    </location>
</feature>
<name>M7Y5P4_TRIUA</name>
<feature type="signal peptide" evidence="2">
    <location>
        <begin position="1"/>
        <end position="17"/>
    </location>
</feature>
<accession>M7Y5P4</accession>
<dbReference type="PANTHER" id="PTHR47072:SF1">
    <property type="entry name" value="OS09G0122200 PROTEIN"/>
    <property type="match status" value="1"/>
</dbReference>
<dbReference type="InterPro" id="IPR024752">
    <property type="entry name" value="Myb/SANT-like_dom"/>
</dbReference>
<dbReference type="eggNOG" id="ENOG502QPKG">
    <property type="taxonomic scope" value="Eukaryota"/>
</dbReference>
<evidence type="ECO:0000313" key="4">
    <source>
        <dbReference type="EMBL" id="EMS45153.1"/>
    </source>
</evidence>
<dbReference type="OMA" id="CERINIE"/>
<dbReference type="Pfam" id="PF12776">
    <property type="entry name" value="Myb_DNA-bind_3"/>
    <property type="match status" value="1"/>
</dbReference>
<dbReference type="PANTHER" id="PTHR47072">
    <property type="match status" value="1"/>
</dbReference>
<evidence type="ECO:0000256" key="1">
    <source>
        <dbReference type="SAM" id="MobiDB-lite"/>
    </source>
</evidence>
<dbReference type="AlphaFoldDB" id="M7Y5P4"/>
<dbReference type="EMBL" id="KD290304">
    <property type="protein sequence ID" value="EMS45153.1"/>
    <property type="molecule type" value="Genomic_DNA"/>
</dbReference>
<feature type="chain" id="PRO_5009704703" description="Myb/SANT-like domain-containing protein" evidence="2">
    <location>
        <begin position="18"/>
        <end position="411"/>
    </location>
</feature>
<feature type="domain" description="Myb/SANT-like" evidence="3">
    <location>
        <begin position="92"/>
        <end position="185"/>
    </location>
</feature>
<sequence>MAMWAAMLFPKLRVAAGINPYQQQPSRLRRALLGCSSSSLMANYQNYEQVGRNYDQVGPRSQSQGFSDVEANRLTSLPSQHIGTIKPCSRAKWSREMKVSLIQLLKDHDVPGYRTHNAWSKEAWTSITSQLNTKFGMSFNVNQVKQKEQDLKKAYRSVKDLIAESGFGWDKDRMMVDAPASVWAAFAARKNSKDALQWRDKSFPYYDELASLYEGRYAEGRTRRGMEYYASRANNVVNYVDEEPNAYRSPSPTLQGAGEFGFHFSVEEETENLNVDAGQHSSTPMQEMKTTPSSTQARTEKPSKKKQKRSTAEPPDGFHERYLKLKQEEIDRFAAIEEKKAAIEEKKTEDPYSINKCITAVEELEGLQLSDILMASDIFQAKNNREVFLSFSTNERRLAWIKREIARSNPE</sequence>
<reference evidence="4" key="1">
    <citation type="journal article" date="2013" name="Nature">
        <title>Draft genome of the wheat A-genome progenitor Triticum urartu.</title>
        <authorList>
            <person name="Ling H.Q."/>
            <person name="Zhao S."/>
            <person name="Liu D."/>
            <person name="Wang J."/>
            <person name="Sun H."/>
            <person name="Zhang C."/>
            <person name="Fan H."/>
            <person name="Li D."/>
            <person name="Dong L."/>
            <person name="Tao Y."/>
            <person name="Gao C."/>
            <person name="Wu H."/>
            <person name="Li Y."/>
            <person name="Cui Y."/>
            <person name="Guo X."/>
            <person name="Zheng S."/>
            <person name="Wang B."/>
            <person name="Yu K."/>
            <person name="Liang Q."/>
            <person name="Yang W."/>
            <person name="Lou X."/>
            <person name="Chen J."/>
            <person name="Feng M."/>
            <person name="Jian J."/>
            <person name="Zhang X."/>
            <person name="Luo G."/>
            <person name="Jiang Y."/>
            <person name="Liu J."/>
            <person name="Wang Z."/>
            <person name="Sha Y."/>
            <person name="Zhang B."/>
            <person name="Wu H."/>
            <person name="Tang D."/>
            <person name="Shen Q."/>
            <person name="Xue P."/>
            <person name="Zou S."/>
            <person name="Wang X."/>
            <person name="Liu X."/>
            <person name="Wang F."/>
            <person name="Yang Y."/>
            <person name="An X."/>
            <person name="Dong Z."/>
            <person name="Zhang K."/>
            <person name="Zhang X."/>
            <person name="Luo M.C."/>
            <person name="Dvorak J."/>
            <person name="Tong Y."/>
            <person name="Wang J."/>
            <person name="Yang H."/>
            <person name="Li Z."/>
            <person name="Wang D."/>
            <person name="Zhang A."/>
            <person name="Wang J."/>
        </authorList>
    </citation>
    <scope>NUCLEOTIDE SEQUENCE</scope>
</reference>
<evidence type="ECO:0000259" key="3">
    <source>
        <dbReference type="Pfam" id="PF12776"/>
    </source>
</evidence>
<evidence type="ECO:0000256" key="2">
    <source>
        <dbReference type="SAM" id="SignalP"/>
    </source>
</evidence>
<protein>
    <recommendedName>
        <fullName evidence="3">Myb/SANT-like domain-containing protein</fullName>
    </recommendedName>
</protein>
<gene>
    <name evidence="4" type="ORF">TRIUR3_29513</name>
</gene>
<keyword evidence="2" id="KW-0732">Signal</keyword>
<feature type="region of interest" description="Disordered" evidence="1">
    <location>
        <begin position="277"/>
        <end position="319"/>
    </location>
</feature>
<proteinExistence type="predicted"/>